<keyword evidence="5" id="KW-0067">ATP-binding</keyword>
<evidence type="ECO:0000256" key="3">
    <source>
        <dbReference type="ARBA" id="ARBA00022737"/>
    </source>
</evidence>
<dbReference type="PANTHER" id="PTHR24223">
    <property type="entry name" value="ATP-BINDING CASSETTE SUB-FAMILY C"/>
    <property type="match status" value="1"/>
</dbReference>
<dbReference type="Proteomes" id="UP000095280">
    <property type="component" value="Unplaced"/>
</dbReference>
<evidence type="ECO:0000313" key="11">
    <source>
        <dbReference type="WBParaSite" id="maker-unitig_8844-snap-gene-0.1-mRNA-1"/>
    </source>
</evidence>
<evidence type="ECO:0000256" key="9">
    <source>
        <dbReference type="SAM" id="Phobius"/>
    </source>
</evidence>
<dbReference type="PANTHER" id="PTHR24223:SF443">
    <property type="entry name" value="MULTIDRUG-RESISTANCE LIKE PROTEIN 1, ISOFORM I"/>
    <property type="match status" value="1"/>
</dbReference>
<feature type="transmembrane region" description="Helical" evidence="9">
    <location>
        <begin position="226"/>
        <end position="247"/>
    </location>
</feature>
<keyword evidence="7 9" id="KW-0472">Membrane</keyword>
<dbReference type="AlphaFoldDB" id="A0A1I8FT84"/>
<reference evidence="11" key="1">
    <citation type="submission" date="2016-11" db="UniProtKB">
        <authorList>
            <consortium name="WormBaseParasite"/>
        </authorList>
    </citation>
    <scope>IDENTIFICATION</scope>
</reference>
<name>A0A1I8FT84_9PLAT</name>
<protein>
    <submittedName>
        <fullName evidence="11">ABC transmembrane type-1 domain-containing protein</fullName>
    </submittedName>
</protein>
<feature type="transmembrane region" description="Helical" evidence="9">
    <location>
        <begin position="84"/>
        <end position="105"/>
    </location>
</feature>
<evidence type="ECO:0000256" key="7">
    <source>
        <dbReference type="ARBA" id="ARBA00023136"/>
    </source>
</evidence>
<sequence>MAHNATDLTACFLLCYNATWSNWLLSADCSFNTLAFSHFNSDARHKVRQQRDKTVGRATRSTGSMLTRLVQFCWRWRRLGDQEAASHLGATFILATALTHFCLALQSESRTKALYNGWPQKFGLLIAYTVLSATGLVAASASGLRPATALAGHQQEQTALAACPEKTANYLSRLSFWMASAVSMKSVEPAAEQCNDEPKDDTKLCPAQEGSRAAMADRFNPIVLKVLFRMFAPSILLSVSLKLFYDLLNFSGTLILKAILKYLQSGPLQIVICLVLLYQELGPSIFAGVAVLIILIPINGVLAKYMKQFQVEQMELKDTRIKRYKRNTGRYSSQRHCAKKKSPVMRRSAFLNAGISFAWSCTPVLVSLATFSVYTLSSPDNILDAENTSCEAPTGSRKPLFESSQANSAGMGERSANSLLTSIWRLKTARLLPLLAQLVPAKARC</sequence>
<dbReference type="InterPro" id="IPR036640">
    <property type="entry name" value="ABC1_TM_sf"/>
</dbReference>
<evidence type="ECO:0000256" key="4">
    <source>
        <dbReference type="ARBA" id="ARBA00022741"/>
    </source>
</evidence>
<organism evidence="10 11">
    <name type="scientific">Macrostomum lignano</name>
    <dbReference type="NCBI Taxonomy" id="282301"/>
    <lineage>
        <taxon>Eukaryota</taxon>
        <taxon>Metazoa</taxon>
        <taxon>Spiralia</taxon>
        <taxon>Lophotrochozoa</taxon>
        <taxon>Platyhelminthes</taxon>
        <taxon>Rhabditophora</taxon>
        <taxon>Macrostomorpha</taxon>
        <taxon>Macrostomida</taxon>
        <taxon>Macrostomidae</taxon>
        <taxon>Macrostomum</taxon>
    </lineage>
</organism>
<proteinExistence type="predicted"/>
<feature type="transmembrane region" description="Helical" evidence="9">
    <location>
        <begin position="125"/>
        <end position="144"/>
    </location>
</feature>
<feature type="region of interest" description="Disordered" evidence="8">
    <location>
        <begin position="387"/>
        <end position="412"/>
    </location>
</feature>
<feature type="transmembrane region" description="Helical" evidence="9">
    <location>
        <begin position="284"/>
        <end position="303"/>
    </location>
</feature>
<dbReference type="WBParaSite" id="maker-unitig_8844-snap-gene-0.1-mRNA-1">
    <property type="protein sequence ID" value="maker-unitig_8844-snap-gene-0.1-mRNA-1"/>
    <property type="gene ID" value="maker-unitig_8844-snap-gene-0.1"/>
</dbReference>
<evidence type="ECO:0000313" key="10">
    <source>
        <dbReference type="Proteomes" id="UP000095280"/>
    </source>
</evidence>
<feature type="transmembrane region" description="Helical" evidence="9">
    <location>
        <begin position="349"/>
        <end position="374"/>
    </location>
</feature>
<dbReference type="GO" id="GO:0005524">
    <property type="term" value="F:ATP binding"/>
    <property type="evidence" value="ECO:0007669"/>
    <property type="project" value="UniProtKB-KW"/>
</dbReference>
<evidence type="ECO:0000256" key="1">
    <source>
        <dbReference type="ARBA" id="ARBA00004127"/>
    </source>
</evidence>
<keyword evidence="2 9" id="KW-0812">Transmembrane</keyword>
<accession>A0A1I8FT84</accession>
<dbReference type="GO" id="GO:0042626">
    <property type="term" value="F:ATPase-coupled transmembrane transporter activity"/>
    <property type="evidence" value="ECO:0007669"/>
    <property type="project" value="TreeGrafter"/>
</dbReference>
<dbReference type="InterPro" id="IPR050173">
    <property type="entry name" value="ABC_transporter_C-like"/>
</dbReference>
<dbReference type="GO" id="GO:0016020">
    <property type="term" value="C:membrane"/>
    <property type="evidence" value="ECO:0007669"/>
    <property type="project" value="InterPro"/>
</dbReference>
<keyword evidence="6 9" id="KW-1133">Transmembrane helix</keyword>
<comment type="subcellular location">
    <subcellularLocation>
        <location evidence="1">Endomembrane system</location>
        <topology evidence="1">Multi-pass membrane protein</topology>
    </subcellularLocation>
</comment>
<dbReference type="Gene3D" id="1.20.1560.10">
    <property type="entry name" value="ABC transporter type 1, transmembrane domain"/>
    <property type="match status" value="1"/>
</dbReference>
<evidence type="ECO:0000256" key="2">
    <source>
        <dbReference type="ARBA" id="ARBA00022692"/>
    </source>
</evidence>
<keyword evidence="4" id="KW-0547">Nucleotide-binding</keyword>
<evidence type="ECO:0000256" key="6">
    <source>
        <dbReference type="ARBA" id="ARBA00022989"/>
    </source>
</evidence>
<keyword evidence="10" id="KW-1185">Reference proteome</keyword>
<keyword evidence="3" id="KW-0677">Repeat</keyword>
<evidence type="ECO:0000256" key="5">
    <source>
        <dbReference type="ARBA" id="ARBA00022840"/>
    </source>
</evidence>
<dbReference type="GO" id="GO:0012505">
    <property type="term" value="C:endomembrane system"/>
    <property type="evidence" value="ECO:0007669"/>
    <property type="project" value="UniProtKB-SubCell"/>
</dbReference>
<evidence type="ECO:0000256" key="8">
    <source>
        <dbReference type="SAM" id="MobiDB-lite"/>
    </source>
</evidence>